<feature type="compositionally biased region" description="Polar residues" evidence="1">
    <location>
        <begin position="7"/>
        <end position="20"/>
    </location>
</feature>
<evidence type="ECO:0000256" key="1">
    <source>
        <dbReference type="SAM" id="MobiDB-lite"/>
    </source>
</evidence>
<dbReference type="Proteomes" id="UP000307440">
    <property type="component" value="Unassembled WGS sequence"/>
</dbReference>
<feature type="compositionally biased region" description="Basic and acidic residues" evidence="1">
    <location>
        <begin position="169"/>
        <end position="178"/>
    </location>
</feature>
<keyword evidence="4" id="KW-1185">Reference proteome</keyword>
<accession>A0A5C3LCY2</accession>
<dbReference type="EMBL" id="ML210146">
    <property type="protein sequence ID" value="TFK30505.1"/>
    <property type="molecule type" value="Genomic_DNA"/>
</dbReference>
<feature type="compositionally biased region" description="Basic residues" evidence="1">
    <location>
        <begin position="179"/>
        <end position="188"/>
    </location>
</feature>
<protein>
    <recommendedName>
        <fullName evidence="2">DUF4604 domain-containing protein</fullName>
    </recommendedName>
</protein>
<organism evidence="3 4">
    <name type="scientific">Coprinopsis marcescibilis</name>
    <name type="common">Agaric fungus</name>
    <name type="synonym">Psathyrella marcescibilis</name>
    <dbReference type="NCBI Taxonomy" id="230819"/>
    <lineage>
        <taxon>Eukaryota</taxon>
        <taxon>Fungi</taxon>
        <taxon>Dikarya</taxon>
        <taxon>Basidiomycota</taxon>
        <taxon>Agaricomycotina</taxon>
        <taxon>Agaricomycetes</taxon>
        <taxon>Agaricomycetidae</taxon>
        <taxon>Agaricales</taxon>
        <taxon>Agaricineae</taxon>
        <taxon>Psathyrellaceae</taxon>
        <taxon>Coprinopsis</taxon>
    </lineage>
</organism>
<dbReference type="AlphaFoldDB" id="A0A5C3LCY2"/>
<feature type="compositionally biased region" description="Basic and acidic residues" evidence="1">
    <location>
        <begin position="95"/>
        <end position="105"/>
    </location>
</feature>
<feature type="domain" description="DUF4604" evidence="2">
    <location>
        <begin position="14"/>
        <end position="197"/>
    </location>
</feature>
<feature type="region of interest" description="Disordered" evidence="1">
    <location>
        <begin position="1"/>
        <end position="20"/>
    </location>
</feature>
<dbReference type="InterPro" id="IPR027911">
    <property type="entry name" value="DUF4604"/>
</dbReference>
<evidence type="ECO:0000313" key="3">
    <source>
        <dbReference type="EMBL" id="TFK30505.1"/>
    </source>
</evidence>
<sequence length="198" mass="21630">MAPRDPTNAQISSRLSYQQNTPVFLQKLKNKMAGIQDESEDDDEQEFEYVGNGRAPIPKRPRAPIPERPSGDPGSADEDDQDEKPQVVVLKQGKHLTEREAENVRRKEKGLPPLPEVNHSVSAPEAGPSTNSDSGGSKGVNTGLSFSSSKGVTKPAKRKAIIQLEDEEKNSTKSEGKSRAKKKPKKEKKTLLSFGDDA</sequence>
<name>A0A5C3LCY2_COPMA</name>
<feature type="compositionally biased region" description="Acidic residues" evidence="1">
    <location>
        <begin position="37"/>
        <end position="47"/>
    </location>
</feature>
<gene>
    <name evidence="3" type="ORF">FA15DRAFT_698965</name>
</gene>
<evidence type="ECO:0000313" key="4">
    <source>
        <dbReference type="Proteomes" id="UP000307440"/>
    </source>
</evidence>
<evidence type="ECO:0000259" key="2">
    <source>
        <dbReference type="Pfam" id="PF15377"/>
    </source>
</evidence>
<proteinExistence type="predicted"/>
<dbReference type="Pfam" id="PF15377">
    <property type="entry name" value="DUF4604"/>
    <property type="match status" value="1"/>
</dbReference>
<dbReference type="OrthoDB" id="2553298at2759"/>
<feature type="compositionally biased region" description="Polar residues" evidence="1">
    <location>
        <begin position="128"/>
        <end position="151"/>
    </location>
</feature>
<reference evidence="3 4" key="1">
    <citation type="journal article" date="2019" name="Nat. Ecol. Evol.">
        <title>Megaphylogeny resolves global patterns of mushroom evolution.</title>
        <authorList>
            <person name="Varga T."/>
            <person name="Krizsan K."/>
            <person name="Foldi C."/>
            <person name="Dima B."/>
            <person name="Sanchez-Garcia M."/>
            <person name="Sanchez-Ramirez S."/>
            <person name="Szollosi G.J."/>
            <person name="Szarkandi J.G."/>
            <person name="Papp V."/>
            <person name="Albert L."/>
            <person name="Andreopoulos W."/>
            <person name="Angelini C."/>
            <person name="Antonin V."/>
            <person name="Barry K.W."/>
            <person name="Bougher N.L."/>
            <person name="Buchanan P."/>
            <person name="Buyck B."/>
            <person name="Bense V."/>
            <person name="Catcheside P."/>
            <person name="Chovatia M."/>
            <person name="Cooper J."/>
            <person name="Damon W."/>
            <person name="Desjardin D."/>
            <person name="Finy P."/>
            <person name="Geml J."/>
            <person name="Haridas S."/>
            <person name="Hughes K."/>
            <person name="Justo A."/>
            <person name="Karasinski D."/>
            <person name="Kautmanova I."/>
            <person name="Kiss B."/>
            <person name="Kocsube S."/>
            <person name="Kotiranta H."/>
            <person name="LaButti K.M."/>
            <person name="Lechner B.E."/>
            <person name="Liimatainen K."/>
            <person name="Lipzen A."/>
            <person name="Lukacs Z."/>
            <person name="Mihaltcheva S."/>
            <person name="Morgado L.N."/>
            <person name="Niskanen T."/>
            <person name="Noordeloos M.E."/>
            <person name="Ohm R.A."/>
            <person name="Ortiz-Santana B."/>
            <person name="Ovrebo C."/>
            <person name="Racz N."/>
            <person name="Riley R."/>
            <person name="Savchenko A."/>
            <person name="Shiryaev A."/>
            <person name="Soop K."/>
            <person name="Spirin V."/>
            <person name="Szebenyi C."/>
            <person name="Tomsovsky M."/>
            <person name="Tulloss R.E."/>
            <person name="Uehling J."/>
            <person name="Grigoriev I.V."/>
            <person name="Vagvolgyi C."/>
            <person name="Papp T."/>
            <person name="Martin F.M."/>
            <person name="Miettinen O."/>
            <person name="Hibbett D.S."/>
            <person name="Nagy L.G."/>
        </authorList>
    </citation>
    <scope>NUCLEOTIDE SEQUENCE [LARGE SCALE GENOMIC DNA]</scope>
    <source>
        <strain evidence="3 4">CBS 121175</strain>
    </source>
</reference>
<feature type="region of interest" description="Disordered" evidence="1">
    <location>
        <begin position="33"/>
        <end position="198"/>
    </location>
</feature>